<proteinExistence type="predicted"/>
<feature type="region of interest" description="Disordered" evidence="2">
    <location>
        <begin position="1"/>
        <end position="33"/>
    </location>
</feature>
<comment type="caution">
    <text evidence="3">The sequence shown here is derived from an EMBL/GenBank/DDBJ whole genome shotgun (WGS) entry which is preliminary data.</text>
</comment>
<evidence type="ECO:0000256" key="2">
    <source>
        <dbReference type="SAM" id="MobiDB-lite"/>
    </source>
</evidence>
<feature type="region of interest" description="Disordered" evidence="2">
    <location>
        <begin position="165"/>
        <end position="231"/>
    </location>
</feature>
<dbReference type="Gene3D" id="1.25.40.20">
    <property type="entry name" value="Ankyrin repeat-containing domain"/>
    <property type="match status" value="1"/>
</dbReference>
<sequence length="295" mass="30843">MDPAPHPAAIPGCSEPSAHGDRRDSSCGSSDAAGAVACDDADADADKDAQLSALRHALATRRDDAAAVRLIERGGARLARAQLRGGGGTPLHWACEAGSAPAFEALLRAGADPLAAAPAGAGLLHACASAGLVPLLARPGAPLEARDAAGGTPRHAAAARVRRQLRRRRRQGRRWREGRRRGAAGEMAALSRARGGGGGGGGGMAAAAGGQSGVSADPASQERQQQQRFSGARPRLRLRLRRGGWLLWLRWWPGGGAAGQRRRAAEQRRWEELAQREGGVERRERELSGRREAAL</sequence>
<dbReference type="Proteomes" id="UP000247498">
    <property type="component" value="Unassembled WGS sequence"/>
</dbReference>
<feature type="repeat" description="ANK" evidence="1">
    <location>
        <begin position="86"/>
        <end position="112"/>
    </location>
</feature>
<accession>A0A2V0PG39</accession>
<dbReference type="SUPFAM" id="SSF48403">
    <property type="entry name" value="Ankyrin repeat"/>
    <property type="match status" value="1"/>
</dbReference>
<keyword evidence="1" id="KW-0040">ANK repeat</keyword>
<keyword evidence="4" id="KW-1185">Reference proteome</keyword>
<organism evidence="3 4">
    <name type="scientific">Raphidocelis subcapitata</name>
    <dbReference type="NCBI Taxonomy" id="307507"/>
    <lineage>
        <taxon>Eukaryota</taxon>
        <taxon>Viridiplantae</taxon>
        <taxon>Chlorophyta</taxon>
        <taxon>core chlorophytes</taxon>
        <taxon>Chlorophyceae</taxon>
        <taxon>CS clade</taxon>
        <taxon>Sphaeropleales</taxon>
        <taxon>Selenastraceae</taxon>
        <taxon>Raphidocelis</taxon>
    </lineage>
</organism>
<dbReference type="InParanoid" id="A0A2V0PG39"/>
<dbReference type="InterPro" id="IPR002110">
    <property type="entry name" value="Ankyrin_rpt"/>
</dbReference>
<reference evidence="3 4" key="1">
    <citation type="journal article" date="2018" name="Sci. Rep.">
        <title>Raphidocelis subcapitata (=Pseudokirchneriella subcapitata) provides an insight into genome evolution and environmental adaptations in the Sphaeropleales.</title>
        <authorList>
            <person name="Suzuki S."/>
            <person name="Yamaguchi H."/>
            <person name="Nakajima N."/>
            <person name="Kawachi M."/>
        </authorList>
    </citation>
    <scope>NUCLEOTIDE SEQUENCE [LARGE SCALE GENOMIC DNA]</scope>
    <source>
        <strain evidence="3 4">NIES-35</strain>
    </source>
</reference>
<feature type="region of interest" description="Disordered" evidence="2">
    <location>
        <begin position="272"/>
        <end position="295"/>
    </location>
</feature>
<dbReference type="STRING" id="307507.A0A2V0PG39"/>
<dbReference type="EMBL" id="BDRX01000136">
    <property type="protein sequence ID" value="GBF98814.1"/>
    <property type="molecule type" value="Genomic_DNA"/>
</dbReference>
<evidence type="ECO:0000256" key="1">
    <source>
        <dbReference type="PROSITE-ProRule" id="PRU00023"/>
    </source>
</evidence>
<gene>
    <name evidence="3" type="ORF">Rsub_11579</name>
</gene>
<feature type="compositionally biased region" description="Gly residues" evidence="2">
    <location>
        <begin position="194"/>
        <end position="204"/>
    </location>
</feature>
<dbReference type="PROSITE" id="PS50088">
    <property type="entry name" value="ANK_REPEAT"/>
    <property type="match status" value="1"/>
</dbReference>
<name>A0A2V0PG39_9CHLO</name>
<feature type="compositionally biased region" description="Low complexity" evidence="2">
    <location>
        <begin position="184"/>
        <end position="193"/>
    </location>
</feature>
<evidence type="ECO:0000313" key="3">
    <source>
        <dbReference type="EMBL" id="GBF98814.1"/>
    </source>
</evidence>
<dbReference type="AlphaFoldDB" id="A0A2V0PG39"/>
<dbReference type="PROSITE" id="PS50297">
    <property type="entry name" value="ANK_REP_REGION"/>
    <property type="match status" value="1"/>
</dbReference>
<evidence type="ECO:0000313" key="4">
    <source>
        <dbReference type="Proteomes" id="UP000247498"/>
    </source>
</evidence>
<dbReference type="Pfam" id="PF00023">
    <property type="entry name" value="Ank"/>
    <property type="match status" value="1"/>
</dbReference>
<dbReference type="InterPro" id="IPR036770">
    <property type="entry name" value="Ankyrin_rpt-contain_sf"/>
</dbReference>
<feature type="compositionally biased region" description="Basic residues" evidence="2">
    <location>
        <begin position="165"/>
        <end position="182"/>
    </location>
</feature>
<protein>
    <submittedName>
        <fullName evidence="3">Uncharacterized protein</fullName>
    </submittedName>
</protein>